<evidence type="ECO:0000313" key="5">
    <source>
        <dbReference type="Proteomes" id="UP000799537"/>
    </source>
</evidence>
<gene>
    <name evidence="4" type="ORF">M409DRAFT_18970</name>
</gene>
<dbReference type="Pfam" id="PF19305">
    <property type="entry name" value="MmgE_PrpD_C"/>
    <property type="match status" value="1"/>
</dbReference>
<dbReference type="InterPro" id="IPR042183">
    <property type="entry name" value="MmgE/PrpD_sf_1"/>
</dbReference>
<dbReference type="Proteomes" id="UP000799537">
    <property type="component" value="Unassembled WGS sequence"/>
</dbReference>
<dbReference type="SUPFAM" id="SSF103378">
    <property type="entry name" value="2-methylcitrate dehydratase PrpD"/>
    <property type="match status" value="1"/>
</dbReference>
<evidence type="ECO:0000256" key="1">
    <source>
        <dbReference type="ARBA" id="ARBA00006174"/>
    </source>
</evidence>
<sequence>MNGTTNGHSAEVPVTKIFASFVADASPKQLTPELRTKVKEVLIDYIGVVVGGMKYAESSAPIYNAISALQGKGNRGNSTVLGKGEPHMLPQYAGLLNSAFGHSWDFDDTYAEGVLHAGITAISAAMTQAELLGEGVSSDDFMLAISVGYEVTCRLSREIGTYAYDRGFHNTGTAGIFGAVAAIAVLRNMSAEVVEMAFGIAGSKAAGSLQFLENGSWNKSLNPGFAVHDAIVCVELAEAGVIGATKIFEGKMGFLKGYSSKPNKDLEAMVSGLGSEWVWMSSSLKPYPACRWTHGLIEMAGDIHSSRAVRAEDVEAIVLTMSPHAVTIVGERTENKLRPSNNIDAQFSAYFQAANALVHGSATGIQAYQKLDDPATLALCSRTTVEADSSLQGFATRLHVKWTGVKVDENKLEYPLGETQRPFTRDKVDEKFLGLAGAVYGEKQARAIIQVIDGIEGHNVSDLIQLIR</sequence>
<dbReference type="InterPro" id="IPR045337">
    <property type="entry name" value="MmgE_PrpD_C"/>
</dbReference>
<feature type="domain" description="MmgE/PrpD N-terminal" evidence="2">
    <location>
        <begin position="18"/>
        <end position="265"/>
    </location>
</feature>
<dbReference type="EMBL" id="ML993584">
    <property type="protein sequence ID" value="KAF2170999.1"/>
    <property type="molecule type" value="Genomic_DNA"/>
</dbReference>
<dbReference type="GO" id="GO:0016829">
    <property type="term" value="F:lyase activity"/>
    <property type="evidence" value="ECO:0007669"/>
    <property type="project" value="InterPro"/>
</dbReference>
<comment type="similarity">
    <text evidence="1">Belongs to the PrpD family.</text>
</comment>
<evidence type="ECO:0000259" key="2">
    <source>
        <dbReference type="Pfam" id="PF03972"/>
    </source>
</evidence>
<dbReference type="RefSeq" id="XP_033671888.1">
    <property type="nucleotide sequence ID" value="XM_033804722.1"/>
</dbReference>
<keyword evidence="5" id="KW-1185">Reference proteome</keyword>
<dbReference type="PANTHER" id="PTHR16943:SF8">
    <property type="entry name" value="2-METHYLCITRATE DEHYDRATASE"/>
    <property type="match status" value="1"/>
</dbReference>
<dbReference type="GeneID" id="54557994"/>
<dbReference type="InterPro" id="IPR005656">
    <property type="entry name" value="MmgE_PrpD"/>
</dbReference>
<evidence type="ECO:0008006" key="6">
    <source>
        <dbReference type="Google" id="ProtNLM"/>
    </source>
</evidence>
<dbReference type="OrthoDB" id="10267976at2759"/>
<dbReference type="InterPro" id="IPR042188">
    <property type="entry name" value="MmgE/PrpD_sf_2"/>
</dbReference>
<dbReference type="Pfam" id="PF03972">
    <property type="entry name" value="MmgE_PrpD_N"/>
    <property type="match status" value="1"/>
</dbReference>
<feature type="domain" description="MmgE/PrpD C-terminal" evidence="3">
    <location>
        <begin position="287"/>
        <end position="452"/>
    </location>
</feature>
<protein>
    <recommendedName>
        <fullName evidence="6">MmgE/PrpD family protein</fullName>
    </recommendedName>
</protein>
<name>A0A6A6CYW2_ZASCE</name>
<reference evidence="4" key="1">
    <citation type="journal article" date="2020" name="Stud. Mycol.">
        <title>101 Dothideomycetes genomes: a test case for predicting lifestyles and emergence of pathogens.</title>
        <authorList>
            <person name="Haridas S."/>
            <person name="Albert R."/>
            <person name="Binder M."/>
            <person name="Bloem J."/>
            <person name="Labutti K."/>
            <person name="Salamov A."/>
            <person name="Andreopoulos B."/>
            <person name="Baker S."/>
            <person name="Barry K."/>
            <person name="Bills G."/>
            <person name="Bluhm B."/>
            <person name="Cannon C."/>
            <person name="Castanera R."/>
            <person name="Culley D."/>
            <person name="Daum C."/>
            <person name="Ezra D."/>
            <person name="Gonzalez J."/>
            <person name="Henrissat B."/>
            <person name="Kuo A."/>
            <person name="Liang C."/>
            <person name="Lipzen A."/>
            <person name="Lutzoni F."/>
            <person name="Magnuson J."/>
            <person name="Mondo S."/>
            <person name="Nolan M."/>
            <person name="Ohm R."/>
            <person name="Pangilinan J."/>
            <person name="Park H.-J."/>
            <person name="Ramirez L."/>
            <person name="Alfaro M."/>
            <person name="Sun H."/>
            <person name="Tritt A."/>
            <person name="Yoshinaga Y."/>
            <person name="Zwiers L.-H."/>
            <person name="Turgeon B."/>
            <person name="Goodwin S."/>
            <person name="Spatafora J."/>
            <person name="Crous P."/>
            <person name="Grigoriev I."/>
        </authorList>
    </citation>
    <scope>NUCLEOTIDE SEQUENCE</scope>
    <source>
        <strain evidence="4">ATCC 36951</strain>
    </source>
</reference>
<dbReference type="AlphaFoldDB" id="A0A6A6CYW2"/>
<proteinExistence type="inferred from homology"/>
<dbReference type="Gene3D" id="3.30.1330.120">
    <property type="entry name" value="2-methylcitrate dehydratase PrpD"/>
    <property type="match status" value="1"/>
</dbReference>
<dbReference type="InterPro" id="IPR045336">
    <property type="entry name" value="MmgE_PrpD_N"/>
</dbReference>
<accession>A0A6A6CYW2</accession>
<evidence type="ECO:0000313" key="4">
    <source>
        <dbReference type="EMBL" id="KAF2170999.1"/>
    </source>
</evidence>
<evidence type="ECO:0000259" key="3">
    <source>
        <dbReference type="Pfam" id="PF19305"/>
    </source>
</evidence>
<organism evidence="4 5">
    <name type="scientific">Zasmidium cellare ATCC 36951</name>
    <dbReference type="NCBI Taxonomy" id="1080233"/>
    <lineage>
        <taxon>Eukaryota</taxon>
        <taxon>Fungi</taxon>
        <taxon>Dikarya</taxon>
        <taxon>Ascomycota</taxon>
        <taxon>Pezizomycotina</taxon>
        <taxon>Dothideomycetes</taxon>
        <taxon>Dothideomycetidae</taxon>
        <taxon>Mycosphaerellales</taxon>
        <taxon>Mycosphaerellaceae</taxon>
        <taxon>Zasmidium</taxon>
    </lineage>
</organism>
<dbReference type="Gene3D" id="1.10.4100.10">
    <property type="entry name" value="2-methylcitrate dehydratase PrpD"/>
    <property type="match status" value="1"/>
</dbReference>
<dbReference type="PANTHER" id="PTHR16943">
    <property type="entry name" value="2-METHYLCITRATE DEHYDRATASE-RELATED"/>
    <property type="match status" value="1"/>
</dbReference>
<dbReference type="InterPro" id="IPR036148">
    <property type="entry name" value="MmgE/PrpD_sf"/>
</dbReference>